<dbReference type="PANTHER" id="PTHR47894">
    <property type="entry name" value="HTH-TYPE TRANSCRIPTIONAL REGULATOR GADX"/>
    <property type="match status" value="1"/>
</dbReference>
<dbReference type="RefSeq" id="WP_353496393.1">
    <property type="nucleotide sequence ID" value="NZ_CP115920.1"/>
</dbReference>
<proteinExistence type="predicted"/>
<keyword evidence="3" id="KW-0804">Transcription</keyword>
<organism evidence="5">
    <name type="scientific">Vibrio chaetopteri</name>
    <dbReference type="NCBI Taxonomy" id="3016528"/>
    <lineage>
        <taxon>Bacteria</taxon>
        <taxon>Pseudomonadati</taxon>
        <taxon>Pseudomonadota</taxon>
        <taxon>Gammaproteobacteria</taxon>
        <taxon>Vibrionales</taxon>
        <taxon>Vibrionaceae</taxon>
        <taxon>Vibrio</taxon>
    </lineage>
</organism>
<evidence type="ECO:0000256" key="1">
    <source>
        <dbReference type="ARBA" id="ARBA00023015"/>
    </source>
</evidence>
<reference evidence="5" key="1">
    <citation type="submission" date="2023-01" db="EMBL/GenBank/DDBJ databases">
        <title>Vibrio sp. CB1-14 genome sequencing.</title>
        <authorList>
            <person name="Otstavnykh N."/>
            <person name="Isaeva M."/>
            <person name="Meleshko D."/>
        </authorList>
    </citation>
    <scope>NUCLEOTIDE SEQUENCE</scope>
    <source>
        <strain evidence="5">CB1-14</strain>
    </source>
</reference>
<dbReference type="GO" id="GO:0000976">
    <property type="term" value="F:transcription cis-regulatory region binding"/>
    <property type="evidence" value="ECO:0007669"/>
    <property type="project" value="TreeGrafter"/>
</dbReference>
<dbReference type="KEGG" id="vck:PG915_09965"/>
<dbReference type="PROSITE" id="PS01124">
    <property type="entry name" value="HTH_ARAC_FAMILY_2"/>
    <property type="match status" value="1"/>
</dbReference>
<keyword evidence="1" id="KW-0805">Transcription regulation</keyword>
<evidence type="ECO:0000259" key="4">
    <source>
        <dbReference type="PROSITE" id="PS01124"/>
    </source>
</evidence>
<keyword evidence="2" id="KW-0238">DNA-binding</keyword>
<feature type="domain" description="HTH araC/xylS-type" evidence="4">
    <location>
        <begin position="300"/>
        <end position="330"/>
    </location>
</feature>
<evidence type="ECO:0000256" key="2">
    <source>
        <dbReference type="ARBA" id="ARBA00023125"/>
    </source>
</evidence>
<dbReference type="InterPro" id="IPR018060">
    <property type="entry name" value="HTH_AraC"/>
</dbReference>
<evidence type="ECO:0000256" key="3">
    <source>
        <dbReference type="ARBA" id="ARBA00023163"/>
    </source>
</evidence>
<name>A0AAU8BF81_9VIBR</name>
<dbReference type="SUPFAM" id="SSF46689">
    <property type="entry name" value="Homeodomain-like"/>
    <property type="match status" value="1"/>
</dbReference>
<dbReference type="PANTHER" id="PTHR47894:SF4">
    <property type="entry name" value="HTH-TYPE TRANSCRIPTIONAL REGULATOR GADX"/>
    <property type="match status" value="1"/>
</dbReference>
<protein>
    <submittedName>
        <fullName evidence="5">AraC family transcriptional regulator ligand-binding domain-containing protein</fullName>
    </submittedName>
</protein>
<sequence>MNRVCFVRAFDFIDFYKQVLNRYRLAPEQLSIPPQVFKDSMSLVPLNELSKLYEELDALVPDHDFVINTMADLPINRLGSLGRWVLSATDFAMCLRRLSNGMPCTNSGANLSTAIVGNIVKWTYTTTSLSNIAQIHDSIRHGLFLLKIMQYYLGEDYKPHRVFLCGYRDNSAVYEDIFGCDVTWGSAQSEIWFPSHYRFLPFQTQSRLSSNLAMTYSDLDNLLDMPNPDDSIKTISELIKYSRHYGFPTISRVSTLAGCSIQQLQRELTKRDLSYRVLSGHVLSHFAIEQMLLGHPPKFVAESIGYDNVASFNRMFKNQRGLTPKQFLGQIE</sequence>
<dbReference type="Gene3D" id="1.10.10.60">
    <property type="entry name" value="Homeodomain-like"/>
    <property type="match status" value="1"/>
</dbReference>
<dbReference type="GO" id="GO:0005829">
    <property type="term" value="C:cytosol"/>
    <property type="evidence" value="ECO:0007669"/>
    <property type="project" value="TreeGrafter"/>
</dbReference>
<dbReference type="SMART" id="SM00342">
    <property type="entry name" value="HTH_ARAC"/>
    <property type="match status" value="1"/>
</dbReference>
<dbReference type="AlphaFoldDB" id="A0AAU8BF81"/>
<dbReference type="InterPro" id="IPR009057">
    <property type="entry name" value="Homeodomain-like_sf"/>
</dbReference>
<dbReference type="Pfam" id="PF12625">
    <property type="entry name" value="Arabinose_bd"/>
    <property type="match status" value="1"/>
</dbReference>
<accession>A0AAU8BF81</accession>
<dbReference type="InterPro" id="IPR032687">
    <property type="entry name" value="AraC-type_N"/>
</dbReference>
<dbReference type="EMBL" id="CP115920">
    <property type="protein sequence ID" value="XCD14926.1"/>
    <property type="molecule type" value="Genomic_DNA"/>
</dbReference>
<dbReference type="GO" id="GO:0003700">
    <property type="term" value="F:DNA-binding transcription factor activity"/>
    <property type="evidence" value="ECO:0007669"/>
    <property type="project" value="InterPro"/>
</dbReference>
<evidence type="ECO:0000313" key="5">
    <source>
        <dbReference type="EMBL" id="XCD14926.1"/>
    </source>
</evidence>
<gene>
    <name evidence="5" type="ORF">PG915_09965</name>
</gene>